<dbReference type="PANTHER" id="PTHR43482">
    <property type="entry name" value="PROTEIN AST1-RELATED"/>
    <property type="match status" value="1"/>
</dbReference>
<dbReference type="EMBL" id="JAUDZG010000002">
    <property type="protein sequence ID" value="KAK3308341.1"/>
    <property type="molecule type" value="Genomic_DNA"/>
</dbReference>
<protein>
    <recommendedName>
        <fullName evidence="1">Enoyl reductase (ER) domain-containing protein</fullName>
    </recommendedName>
</protein>
<dbReference type="InterPro" id="IPR013154">
    <property type="entry name" value="ADH-like_N"/>
</dbReference>
<gene>
    <name evidence="2" type="ORF">B0T15DRAFT_392339</name>
</gene>
<dbReference type="InterPro" id="IPR011032">
    <property type="entry name" value="GroES-like_sf"/>
</dbReference>
<dbReference type="SUPFAM" id="SSF50129">
    <property type="entry name" value="GroES-like"/>
    <property type="match status" value="1"/>
</dbReference>
<comment type="caution">
    <text evidence="2">The sequence shown here is derived from an EMBL/GenBank/DDBJ whole genome shotgun (WGS) entry which is preliminary data.</text>
</comment>
<dbReference type="GeneID" id="87883456"/>
<dbReference type="RefSeq" id="XP_062724121.1">
    <property type="nucleotide sequence ID" value="XM_062864627.1"/>
</dbReference>
<dbReference type="InterPro" id="IPR052585">
    <property type="entry name" value="Lipid_raft_assoc_Zn_ADH"/>
</dbReference>
<dbReference type="Proteomes" id="UP001273166">
    <property type="component" value="Unassembled WGS sequence"/>
</dbReference>
<accession>A0AAJ0M449</accession>
<proteinExistence type="predicted"/>
<dbReference type="Gene3D" id="3.90.180.10">
    <property type="entry name" value="Medium-chain alcohol dehydrogenases, catalytic domain"/>
    <property type="match status" value="1"/>
</dbReference>
<dbReference type="Pfam" id="PF13602">
    <property type="entry name" value="ADH_zinc_N_2"/>
    <property type="match status" value="1"/>
</dbReference>
<keyword evidence="3" id="KW-1185">Reference proteome</keyword>
<dbReference type="SUPFAM" id="SSF51735">
    <property type="entry name" value="NAD(P)-binding Rossmann-fold domains"/>
    <property type="match status" value="1"/>
</dbReference>
<reference evidence="2" key="2">
    <citation type="submission" date="2023-06" db="EMBL/GenBank/DDBJ databases">
        <authorList>
            <consortium name="Lawrence Berkeley National Laboratory"/>
            <person name="Mondo S.J."/>
            <person name="Hensen N."/>
            <person name="Bonometti L."/>
            <person name="Westerberg I."/>
            <person name="Brannstrom I.O."/>
            <person name="Guillou S."/>
            <person name="Cros-Aarteil S."/>
            <person name="Calhoun S."/>
            <person name="Haridas S."/>
            <person name="Kuo A."/>
            <person name="Pangilinan J."/>
            <person name="Riley R."/>
            <person name="Labutti K."/>
            <person name="Andreopoulos B."/>
            <person name="Lipzen A."/>
            <person name="Chen C."/>
            <person name="Yanf M."/>
            <person name="Daum C."/>
            <person name="Ng V."/>
            <person name="Clum A."/>
            <person name="Steindorff A."/>
            <person name="Ohm R."/>
            <person name="Martin F."/>
            <person name="Silar P."/>
            <person name="Natvig D."/>
            <person name="Lalanne C."/>
            <person name="Gautier V."/>
            <person name="Ament-Velasquez S.L."/>
            <person name="Kruys A."/>
            <person name="Hutchinson M.I."/>
            <person name="Powell A.J."/>
            <person name="Barry K."/>
            <person name="Miller A.N."/>
            <person name="Grigoriev I.V."/>
            <person name="Debuchy R."/>
            <person name="Gladieux P."/>
            <person name="Thoren M.H."/>
            <person name="Johannesson H."/>
        </authorList>
    </citation>
    <scope>NUCLEOTIDE SEQUENCE</scope>
    <source>
        <strain evidence="2">CBS 333.67</strain>
    </source>
</reference>
<reference evidence="2" key="1">
    <citation type="journal article" date="2023" name="Mol. Phylogenet. Evol.">
        <title>Genome-scale phylogeny and comparative genomics of the fungal order Sordariales.</title>
        <authorList>
            <person name="Hensen N."/>
            <person name="Bonometti L."/>
            <person name="Westerberg I."/>
            <person name="Brannstrom I.O."/>
            <person name="Guillou S."/>
            <person name="Cros-Aarteil S."/>
            <person name="Calhoun S."/>
            <person name="Haridas S."/>
            <person name="Kuo A."/>
            <person name="Mondo S."/>
            <person name="Pangilinan J."/>
            <person name="Riley R."/>
            <person name="LaButti K."/>
            <person name="Andreopoulos B."/>
            <person name="Lipzen A."/>
            <person name="Chen C."/>
            <person name="Yan M."/>
            <person name="Daum C."/>
            <person name="Ng V."/>
            <person name="Clum A."/>
            <person name="Steindorff A."/>
            <person name="Ohm R.A."/>
            <person name="Martin F."/>
            <person name="Silar P."/>
            <person name="Natvig D.O."/>
            <person name="Lalanne C."/>
            <person name="Gautier V."/>
            <person name="Ament-Velasquez S.L."/>
            <person name="Kruys A."/>
            <person name="Hutchinson M.I."/>
            <person name="Powell A.J."/>
            <person name="Barry K."/>
            <person name="Miller A.N."/>
            <person name="Grigoriev I.V."/>
            <person name="Debuchy R."/>
            <person name="Gladieux P."/>
            <person name="Hiltunen Thoren M."/>
            <person name="Johannesson H."/>
        </authorList>
    </citation>
    <scope>NUCLEOTIDE SEQUENCE</scope>
    <source>
        <strain evidence="2">CBS 333.67</strain>
    </source>
</reference>
<dbReference type="SMART" id="SM00829">
    <property type="entry name" value="PKS_ER"/>
    <property type="match status" value="1"/>
</dbReference>
<dbReference type="InterPro" id="IPR020843">
    <property type="entry name" value="ER"/>
</dbReference>
<dbReference type="PANTHER" id="PTHR43482:SF4">
    <property type="entry name" value="ALCOHOL DEHYDROGENASE, PUTATIVE (AFU_ORTHOLOGUE AFUA_7G06260)-RELATED"/>
    <property type="match status" value="1"/>
</dbReference>
<name>A0AAJ0M449_9PEZI</name>
<evidence type="ECO:0000313" key="3">
    <source>
        <dbReference type="Proteomes" id="UP001273166"/>
    </source>
</evidence>
<dbReference type="Gene3D" id="3.40.50.720">
    <property type="entry name" value="NAD(P)-binding Rossmann-like Domain"/>
    <property type="match status" value="1"/>
</dbReference>
<feature type="domain" description="Enoyl reductase (ER)" evidence="1">
    <location>
        <begin position="15"/>
        <end position="326"/>
    </location>
</feature>
<evidence type="ECO:0000259" key="1">
    <source>
        <dbReference type="SMART" id="SM00829"/>
    </source>
</evidence>
<dbReference type="CDD" id="cd05289">
    <property type="entry name" value="MDR_like_2"/>
    <property type="match status" value="1"/>
</dbReference>
<dbReference type="Pfam" id="PF08240">
    <property type="entry name" value="ADH_N"/>
    <property type="match status" value="1"/>
</dbReference>
<organism evidence="2 3">
    <name type="scientific">Chaetomium strumarium</name>
    <dbReference type="NCBI Taxonomy" id="1170767"/>
    <lineage>
        <taxon>Eukaryota</taxon>
        <taxon>Fungi</taxon>
        <taxon>Dikarya</taxon>
        <taxon>Ascomycota</taxon>
        <taxon>Pezizomycotina</taxon>
        <taxon>Sordariomycetes</taxon>
        <taxon>Sordariomycetidae</taxon>
        <taxon>Sordariales</taxon>
        <taxon>Chaetomiaceae</taxon>
        <taxon>Chaetomium</taxon>
    </lineage>
</organism>
<evidence type="ECO:0000313" key="2">
    <source>
        <dbReference type="EMBL" id="KAK3308341.1"/>
    </source>
</evidence>
<dbReference type="AlphaFoldDB" id="A0AAJ0M449"/>
<dbReference type="GO" id="GO:0016491">
    <property type="term" value="F:oxidoreductase activity"/>
    <property type="evidence" value="ECO:0007669"/>
    <property type="project" value="InterPro"/>
</dbReference>
<dbReference type="InterPro" id="IPR036291">
    <property type="entry name" value="NAD(P)-bd_dom_sf"/>
</dbReference>
<sequence length="332" mass="35221">MNAIQILGPKTNPTVSLSRFHPLPTPDPHAPNSEILIRVHSAGLTADELTWPELYSASNPMHIPGFEISGVVASLPSTYTGPLSVGDSVSALLHPDRGKGQADYVYARPEELARKPKCLSHAQAAALPIPALTAWEALFKRAWSPRPIPTSGLRVLVTGASGAVGSMVVQLAKKVIGARVVALASGAKHGYLRELGADETVDYTAADWERGVGMKSVDAVFDAAGGEVLARAWATVKDDGVVVTVADPPPVWATDKGAVPRELEGRPGVRYTYFIVSPDSETLGKISGLIAEGTVKPLPVVEFSVDKAVEAWDFARRRGRQGKVVVNFVADV</sequence>